<dbReference type="Gramene" id="C.cajan_31920.t">
    <property type="protein sequence ID" value="C.cajan_31920.t.cds1"/>
    <property type="gene ID" value="C.cajan_31920"/>
</dbReference>
<reference evidence="2" key="1">
    <citation type="journal article" date="2012" name="Nat. Biotechnol.">
        <title>Draft genome sequence of pigeonpea (Cajanus cajan), an orphan legume crop of resource-poor farmers.</title>
        <authorList>
            <person name="Varshney R.K."/>
            <person name="Chen W."/>
            <person name="Li Y."/>
            <person name="Bharti A.K."/>
            <person name="Saxena R.K."/>
            <person name="Schlueter J.A."/>
            <person name="Donoghue M.T."/>
            <person name="Azam S."/>
            <person name="Fan G."/>
            <person name="Whaley A.M."/>
            <person name="Farmer A.D."/>
            <person name="Sheridan J."/>
            <person name="Iwata A."/>
            <person name="Tuteja R."/>
            <person name="Penmetsa R.V."/>
            <person name="Wu W."/>
            <person name="Upadhyaya H.D."/>
            <person name="Yang S.P."/>
            <person name="Shah T."/>
            <person name="Saxena K.B."/>
            <person name="Michael T."/>
            <person name="McCombie W.R."/>
            <person name="Yang B."/>
            <person name="Zhang G."/>
            <person name="Yang H."/>
            <person name="Wang J."/>
            <person name="Spillane C."/>
            <person name="Cook D.R."/>
            <person name="May G.D."/>
            <person name="Xu X."/>
            <person name="Jackson S.A."/>
        </authorList>
    </citation>
    <scope>NUCLEOTIDE SEQUENCE [LARGE SCALE GENOMIC DNA]</scope>
</reference>
<evidence type="ECO:0000313" key="2">
    <source>
        <dbReference type="EMBL" id="KYP46785.1"/>
    </source>
</evidence>
<sequence>MKKHSHFSSNNQALHRMYNLKDEMDPISLNGIDDCNEWLIGEMDREEGEDERVHEGDDDLTWRQVYQASGLDEPKQYTRRHKRRGAS</sequence>
<gene>
    <name evidence="2" type="ORF">KK1_031629</name>
</gene>
<proteinExistence type="predicted"/>
<feature type="compositionally biased region" description="Basic residues" evidence="1">
    <location>
        <begin position="77"/>
        <end position="87"/>
    </location>
</feature>
<dbReference type="EMBL" id="KQ483547">
    <property type="protein sequence ID" value="KYP46785.1"/>
    <property type="molecule type" value="Genomic_DNA"/>
</dbReference>
<protein>
    <submittedName>
        <fullName evidence="2">Uncharacterized protein</fullName>
    </submittedName>
</protein>
<dbReference type="AlphaFoldDB" id="A0A151RW63"/>
<accession>A0A151RW63</accession>
<dbReference type="OMA" id="ALHRMYN"/>
<organism evidence="2 3">
    <name type="scientific">Cajanus cajan</name>
    <name type="common">Pigeon pea</name>
    <name type="synonym">Cajanus indicus</name>
    <dbReference type="NCBI Taxonomy" id="3821"/>
    <lineage>
        <taxon>Eukaryota</taxon>
        <taxon>Viridiplantae</taxon>
        <taxon>Streptophyta</taxon>
        <taxon>Embryophyta</taxon>
        <taxon>Tracheophyta</taxon>
        <taxon>Spermatophyta</taxon>
        <taxon>Magnoliopsida</taxon>
        <taxon>eudicotyledons</taxon>
        <taxon>Gunneridae</taxon>
        <taxon>Pentapetalae</taxon>
        <taxon>rosids</taxon>
        <taxon>fabids</taxon>
        <taxon>Fabales</taxon>
        <taxon>Fabaceae</taxon>
        <taxon>Papilionoideae</taxon>
        <taxon>50 kb inversion clade</taxon>
        <taxon>NPAAA clade</taxon>
        <taxon>indigoferoid/millettioid clade</taxon>
        <taxon>Phaseoleae</taxon>
        <taxon>Cajanus</taxon>
    </lineage>
</organism>
<evidence type="ECO:0000256" key="1">
    <source>
        <dbReference type="SAM" id="MobiDB-lite"/>
    </source>
</evidence>
<dbReference type="Proteomes" id="UP000075243">
    <property type="component" value="Unassembled WGS sequence"/>
</dbReference>
<name>A0A151RW63_CAJCA</name>
<keyword evidence="3" id="KW-1185">Reference proteome</keyword>
<feature type="region of interest" description="Disordered" evidence="1">
    <location>
        <begin position="67"/>
        <end position="87"/>
    </location>
</feature>
<evidence type="ECO:0000313" key="3">
    <source>
        <dbReference type="Proteomes" id="UP000075243"/>
    </source>
</evidence>